<feature type="region of interest" description="Disordered" evidence="1">
    <location>
        <begin position="39"/>
        <end position="87"/>
    </location>
</feature>
<reference evidence="3" key="1">
    <citation type="journal article" date="1997" name="Nucleic Acids Res.">
        <title>tRNAscan-SE: a program for improved detection of transfer RNA genes in genomic sequence.</title>
        <authorList>
            <person name="Lowe T.M."/>
            <person name="Eddy S.R."/>
        </authorList>
    </citation>
    <scope>NUCLEOTIDE SEQUENCE [LARGE SCALE GENOMIC DNA]</scope>
</reference>
<keyword evidence="3" id="KW-1185">Reference proteome</keyword>
<dbReference type="GO" id="GO:0003743">
    <property type="term" value="F:translation initiation factor activity"/>
    <property type="evidence" value="ECO:0007669"/>
    <property type="project" value="UniProtKB-KW"/>
</dbReference>
<evidence type="ECO:0000313" key="4">
    <source>
        <dbReference type="RefSeq" id="XP_017861261.1"/>
    </source>
</evidence>
<evidence type="ECO:0000256" key="1">
    <source>
        <dbReference type="SAM" id="MobiDB-lite"/>
    </source>
</evidence>
<reference evidence="3" key="2">
    <citation type="journal article" date="2016" name="G3 (Bethesda)">
        <title>Genome Evolution in Three Species of Cactophilic Drosophila.</title>
        <authorList>
            <person name="Sanchez-Flores A."/>
            <person name="Penazola F."/>
            <person name="Carpinteyro-Ponce J."/>
            <person name="Nazario-Yepiz N."/>
            <person name="Abreu-Goodger C."/>
            <person name="Machado C.A."/>
            <person name="Markow T.A."/>
        </authorList>
    </citation>
    <scope>NUCLEOTIDE SEQUENCE [LARGE SCALE GENOMIC DNA]</scope>
</reference>
<dbReference type="Proteomes" id="UP000694904">
    <property type="component" value="Chromosome 4"/>
</dbReference>
<protein>
    <submittedName>
        <fullName evidence="4">Translation initiation factor IF-2</fullName>
    </submittedName>
</protein>
<accession>A0ABM1P225</accession>
<proteinExistence type="predicted"/>
<keyword evidence="4" id="KW-0396">Initiation factor</keyword>
<sequence length="196" mass="21326">MARYQLTSSLLLLAILVAHVTAEAPRRLRLSRQRHAFARQEVQPTPYPSADELKPEEPALIYGPPPSTDVNELPAEEEPPANSFQPDVEEVDIEENSLEEVTTPAAAARLRSSRQRLAKLQLAKAQPKRKRQRIARLEELPVEAAAPAVPVAPVAPVAPAVPVAPVAALPAPQLYYVGGQQPYVVAYTAASQQLAW</sequence>
<dbReference type="GeneID" id="108612774"/>
<dbReference type="RefSeq" id="XP_017861261.1">
    <property type="nucleotide sequence ID" value="XM_018005772.1"/>
</dbReference>
<evidence type="ECO:0000313" key="3">
    <source>
        <dbReference type="Proteomes" id="UP000694904"/>
    </source>
</evidence>
<reference evidence="4" key="3">
    <citation type="submission" date="2025-08" db="UniProtKB">
        <authorList>
            <consortium name="RefSeq"/>
        </authorList>
    </citation>
    <scope>IDENTIFICATION</scope>
    <source>
        <tissue evidence="4">Whole organism</tissue>
    </source>
</reference>
<organism evidence="3 4">
    <name type="scientific">Drosophila arizonae</name>
    <name type="common">Fruit fly</name>
    <dbReference type="NCBI Taxonomy" id="7263"/>
    <lineage>
        <taxon>Eukaryota</taxon>
        <taxon>Metazoa</taxon>
        <taxon>Ecdysozoa</taxon>
        <taxon>Arthropoda</taxon>
        <taxon>Hexapoda</taxon>
        <taxon>Insecta</taxon>
        <taxon>Pterygota</taxon>
        <taxon>Neoptera</taxon>
        <taxon>Endopterygota</taxon>
        <taxon>Diptera</taxon>
        <taxon>Brachycera</taxon>
        <taxon>Muscomorpha</taxon>
        <taxon>Ephydroidea</taxon>
        <taxon>Drosophilidae</taxon>
        <taxon>Drosophila</taxon>
    </lineage>
</organism>
<keyword evidence="4" id="KW-0648">Protein biosynthesis</keyword>
<name>A0ABM1P225_DROAR</name>
<keyword evidence="2" id="KW-0732">Signal</keyword>
<gene>
    <name evidence="4" type="primary">LOC108612774</name>
</gene>
<feature type="chain" id="PRO_5045903175" evidence="2">
    <location>
        <begin position="23"/>
        <end position="196"/>
    </location>
</feature>
<evidence type="ECO:0000256" key="2">
    <source>
        <dbReference type="SAM" id="SignalP"/>
    </source>
</evidence>
<feature type="signal peptide" evidence="2">
    <location>
        <begin position="1"/>
        <end position="22"/>
    </location>
</feature>